<organism evidence="1">
    <name type="scientific">Brachypodium distachyon</name>
    <name type="common">Purple false brome</name>
    <name type="synonym">Trachynia distachya</name>
    <dbReference type="NCBI Taxonomy" id="15368"/>
    <lineage>
        <taxon>Eukaryota</taxon>
        <taxon>Viridiplantae</taxon>
        <taxon>Streptophyta</taxon>
        <taxon>Embryophyta</taxon>
        <taxon>Tracheophyta</taxon>
        <taxon>Spermatophyta</taxon>
        <taxon>Magnoliopsida</taxon>
        <taxon>Liliopsida</taxon>
        <taxon>Poales</taxon>
        <taxon>Poaceae</taxon>
        <taxon>BOP clade</taxon>
        <taxon>Pooideae</taxon>
        <taxon>Stipodae</taxon>
        <taxon>Brachypodieae</taxon>
        <taxon>Brachypodium</taxon>
    </lineage>
</organism>
<reference evidence="1 2" key="1">
    <citation type="journal article" date="2010" name="Nature">
        <title>Genome sequencing and analysis of the model grass Brachypodium distachyon.</title>
        <authorList>
            <consortium name="International Brachypodium Initiative"/>
        </authorList>
    </citation>
    <scope>NUCLEOTIDE SEQUENCE [LARGE SCALE GENOMIC DNA]</scope>
    <source>
        <strain evidence="1 2">Bd21</strain>
    </source>
</reference>
<keyword evidence="3" id="KW-1185">Reference proteome</keyword>
<accession>A0A2K2CVF9</accession>
<evidence type="ECO:0000313" key="1">
    <source>
        <dbReference type="EMBL" id="PNT66018.1"/>
    </source>
</evidence>
<reference evidence="1" key="2">
    <citation type="submission" date="2017-06" db="EMBL/GenBank/DDBJ databases">
        <title>WGS assembly of Brachypodium distachyon.</title>
        <authorList>
            <consortium name="The International Brachypodium Initiative"/>
            <person name="Lucas S."/>
            <person name="Harmon-Smith M."/>
            <person name="Lail K."/>
            <person name="Tice H."/>
            <person name="Grimwood J."/>
            <person name="Bruce D."/>
            <person name="Barry K."/>
            <person name="Shu S."/>
            <person name="Lindquist E."/>
            <person name="Wang M."/>
            <person name="Pitluck S."/>
            <person name="Vogel J.P."/>
            <person name="Garvin D.F."/>
            <person name="Mockler T.C."/>
            <person name="Schmutz J."/>
            <person name="Rokhsar D."/>
            <person name="Bevan M.W."/>
        </authorList>
    </citation>
    <scope>NUCLEOTIDE SEQUENCE</scope>
    <source>
        <strain evidence="1">Bd21</strain>
    </source>
</reference>
<dbReference type="EMBL" id="CM000882">
    <property type="protein sequence ID" value="PNT66018.1"/>
    <property type="molecule type" value="Genomic_DNA"/>
</dbReference>
<evidence type="ECO:0000313" key="2">
    <source>
        <dbReference type="EnsemblPlants" id="PNT66018"/>
    </source>
</evidence>
<proteinExistence type="predicted"/>
<dbReference type="EnsemblPlants" id="PNT66018">
    <property type="protein sequence ID" value="PNT66018"/>
    <property type="gene ID" value="BRADI_3g05873v3"/>
</dbReference>
<dbReference type="Proteomes" id="UP000008810">
    <property type="component" value="Chromosome 3"/>
</dbReference>
<dbReference type="Gramene" id="PNT66018">
    <property type="protein sequence ID" value="PNT66018"/>
    <property type="gene ID" value="BRADI_3g05873v3"/>
</dbReference>
<protein>
    <submittedName>
        <fullName evidence="1 2">Uncharacterized protein</fullName>
    </submittedName>
</protein>
<gene>
    <name evidence="1" type="ORF">BRADI_3g05873v3</name>
</gene>
<name>A0A2K2CVF9_BRADI</name>
<dbReference type="InParanoid" id="A0A2K2CVF9"/>
<sequence length="96" mass="10842">MTWFGKLALTTQQIKRSQQNSTSRRLMRFRELMYIPRHDYGAQSSGFQQCPADGLASQSDGLGRACSLKGRRLQGCCFIPMIVDLWSQAVRPSKVS</sequence>
<dbReference type="AlphaFoldDB" id="A0A2K2CVF9"/>
<evidence type="ECO:0000313" key="3">
    <source>
        <dbReference type="Proteomes" id="UP000008810"/>
    </source>
</evidence>
<reference evidence="2" key="3">
    <citation type="submission" date="2018-08" db="UniProtKB">
        <authorList>
            <consortium name="EnsemblPlants"/>
        </authorList>
    </citation>
    <scope>IDENTIFICATION</scope>
    <source>
        <strain evidence="2">cv. Bd21</strain>
    </source>
</reference>